<keyword evidence="1" id="KW-0812">Transmembrane</keyword>
<comment type="caution">
    <text evidence="2">The sequence shown here is derived from an EMBL/GenBank/DDBJ whole genome shotgun (WGS) entry which is preliminary data.</text>
</comment>
<evidence type="ECO:0000256" key="1">
    <source>
        <dbReference type="SAM" id="Phobius"/>
    </source>
</evidence>
<evidence type="ECO:0000313" key="2">
    <source>
        <dbReference type="EMBL" id="KAK6164016.1"/>
    </source>
</evidence>
<keyword evidence="1" id="KW-1133">Transmembrane helix</keyword>
<reference evidence="2 3" key="1">
    <citation type="journal article" date="2021" name="Comput. Struct. Biotechnol. J.">
        <title>De novo genome assembly of the potent medicinal plant Rehmannia glutinosa using nanopore technology.</title>
        <authorList>
            <person name="Ma L."/>
            <person name="Dong C."/>
            <person name="Song C."/>
            <person name="Wang X."/>
            <person name="Zheng X."/>
            <person name="Niu Y."/>
            <person name="Chen S."/>
            <person name="Feng W."/>
        </authorList>
    </citation>
    <scope>NUCLEOTIDE SEQUENCE [LARGE SCALE GENOMIC DNA]</scope>
    <source>
        <strain evidence="2">DH-2019</strain>
    </source>
</reference>
<dbReference type="Proteomes" id="UP001318860">
    <property type="component" value="Unassembled WGS sequence"/>
</dbReference>
<name>A0ABR0XXR1_REHGL</name>
<keyword evidence="3" id="KW-1185">Reference proteome</keyword>
<gene>
    <name evidence="2" type="ORF">DH2020_000880</name>
</gene>
<feature type="transmembrane region" description="Helical" evidence="1">
    <location>
        <begin position="323"/>
        <end position="347"/>
    </location>
</feature>
<accession>A0ABR0XXR1</accession>
<dbReference type="EMBL" id="JABTTQ020000001">
    <property type="protein sequence ID" value="KAK6164016.1"/>
    <property type="molecule type" value="Genomic_DNA"/>
</dbReference>
<organism evidence="2 3">
    <name type="scientific">Rehmannia glutinosa</name>
    <name type="common">Chinese foxglove</name>
    <dbReference type="NCBI Taxonomy" id="99300"/>
    <lineage>
        <taxon>Eukaryota</taxon>
        <taxon>Viridiplantae</taxon>
        <taxon>Streptophyta</taxon>
        <taxon>Embryophyta</taxon>
        <taxon>Tracheophyta</taxon>
        <taxon>Spermatophyta</taxon>
        <taxon>Magnoliopsida</taxon>
        <taxon>eudicotyledons</taxon>
        <taxon>Gunneridae</taxon>
        <taxon>Pentapetalae</taxon>
        <taxon>asterids</taxon>
        <taxon>lamiids</taxon>
        <taxon>Lamiales</taxon>
        <taxon>Orobanchaceae</taxon>
        <taxon>Rehmannieae</taxon>
        <taxon>Rehmannia</taxon>
    </lineage>
</organism>
<keyword evidence="1" id="KW-0472">Membrane</keyword>
<proteinExistence type="predicted"/>
<protein>
    <submittedName>
        <fullName evidence="2">Uncharacterized protein</fullName>
    </submittedName>
</protein>
<evidence type="ECO:0000313" key="3">
    <source>
        <dbReference type="Proteomes" id="UP001318860"/>
    </source>
</evidence>
<sequence>MRSKREVRRGGSSTADSGLNFDEHQAYPVSINVVSPPLAITWAIALSPPMADPPPSPPEEHLPGSNSWDTKYISKVLTIIPLYTLMSILSRLKVLIMAMQVIMYSQPPSPNACLTMTRVCRVLDFSAEKINEFLEMANVDKEAVVDSDLIVRTLTGSKKTAWDSGETMFPSNYLLSSMPFYIKWVDQIGFQQHMLVVYCETMHFSCFPWSLDLHLMLGHMDDLLHSGSSQVPSGQSSVSFFLQHEFQVTRSQIVYFESQIVQLQFKEKEILRILSRPTSFTNCSVGASNAFSDSDISLAVIFFQKGGVKFSFPCNRGKGYYQYIGNSTIIAFATLGLFSAVGCMYLLKKWGKQLHQTIPHL</sequence>